<dbReference type="EMBL" id="CM000882">
    <property type="protein sequence ID" value="PNT66885.1"/>
    <property type="molecule type" value="Genomic_DNA"/>
</dbReference>
<dbReference type="InParanoid" id="A0A2K2CXX5"/>
<organism evidence="1">
    <name type="scientific">Brachypodium distachyon</name>
    <name type="common">Purple false brome</name>
    <name type="synonym">Trachynia distachya</name>
    <dbReference type="NCBI Taxonomy" id="15368"/>
    <lineage>
        <taxon>Eukaryota</taxon>
        <taxon>Viridiplantae</taxon>
        <taxon>Streptophyta</taxon>
        <taxon>Embryophyta</taxon>
        <taxon>Tracheophyta</taxon>
        <taxon>Spermatophyta</taxon>
        <taxon>Magnoliopsida</taxon>
        <taxon>Liliopsida</taxon>
        <taxon>Poales</taxon>
        <taxon>Poaceae</taxon>
        <taxon>BOP clade</taxon>
        <taxon>Pooideae</taxon>
        <taxon>Stipodae</taxon>
        <taxon>Brachypodieae</taxon>
        <taxon>Brachypodium</taxon>
    </lineage>
</organism>
<accession>A0A2K2CXX5</accession>
<reference evidence="1" key="2">
    <citation type="submission" date="2017-06" db="EMBL/GenBank/DDBJ databases">
        <title>WGS assembly of Brachypodium distachyon.</title>
        <authorList>
            <consortium name="The International Brachypodium Initiative"/>
            <person name="Lucas S."/>
            <person name="Harmon-Smith M."/>
            <person name="Lail K."/>
            <person name="Tice H."/>
            <person name="Grimwood J."/>
            <person name="Bruce D."/>
            <person name="Barry K."/>
            <person name="Shu S."/>
            <person name="Lindquist E."/>
            <person name="Wang M."/>
            <person name="Pitluck S."/>
            <person name="Vogel J.P."/>
            <person name="Garvin D.F."/>
            <person name="Mockler T.C."/>
            <person name="Schmutz J."/>
            <person name="Rokhsar D."/>
            <person name="Bevan M.W."/>
        </authorList>
    </citation>
    <scope>NUCLEOTIDE SEQUENCE</scope>
    <source>
        <strain evidence="1">Bd21</strain>
    </source>
</reference>
<gene>
    <name evidence="1" type="ORF">BRADI_3g18025v3</name>
</gene>
<sequence length="79" mass="8420">MPMAFPASYLALSLPHHSLLPASPREPSQMASCTHASCRSSSPLSKLIEVLLVCCDLLVWNQRGHAAGHVKGGKRLLSG</sequence>
<name>A0A2K2CXX5_BRADI</name>
<dbReference type="EnsemblPlants" id="PNT66885">
    <property type="protein sequence ID" value="PNT66885"/>
    <property type="gene ID" value="BRADI_3g18025v3"/>
</dbReference>
<reference evidence="1 2" key="1">
    <citation type="journal article" date="2010" name="Nature">
        <title>Genome sequencing and analysis of the model grass Brachypodium distachyon.</title>
        <authorList>
            <consortium name="International Brachypodium Initiative"/>
        </authorList>
    </citation>
    <scope>NUCLEOTIDE SEQUENCE [LARGE SCALE GENOMIC DNA]</scope>
    <source>
        <strain evidence="1 2">Bd21</strain>
    </source>
</reference>
<dbReference type="Gramene" id="PNT66885">
    <property type="protein sequence ID" value="PNT66885"/>
    <property type="gene ID" value="BRADI_3g18025v3"/>
</dbReference>
<reference evidence="2" key="3">
    <citation type="submission" date="2018-08" db="UniProtKB">
        <authorList>
            <consortium name="EnsemblPlants"/>
        </authorList>
    </citation>
    <scope>IDENTIFICATION</scope>
    <source>
        <strain evidence="2">cv. Bd21</strain>
    </source>
</reference>
<keyword evidence="3" id="KW-1185">Reference proteome</keyword>
<dbReference type="AlphaFoldDB" id="A0A2K2CXX5"/>
<protein>
    <submittedName>
        <fullName evidence="1 2">Uncharacterized protein</fullName>
    </submittedName>
</protein>
<evidence type="ECO:0000313" key="3">
    <source>
        <dbReference type="Proteomes" id="UP000008810"/>
    </source>
</evidence>
<evidence type="ECO:0000313" key="2">
    <source>
        <dbReference type="EnsemblPlants" id="PNT66885"/>
    </source>
</evidence>
<evidence type="ECO:0000313" key="1">
    <source>
        <dbReference type="EMBL" id="PNT66885.1"/>
    </source>
</evidence>
<proteinExistence type="predicted"/>
<dbReference type="Proteomes" id="UP000008810">
    <property type="component" value="Chromosome 3"/>
</dbReference>